<accession>A0A6M1T176</accession>
<proteinExistence type="predicted"/>
<organism evidence="2 3">
    <name type="scientific">Fodinibius halophilus</name>
    <dbReference type="NCBI Taxonomy" id="1736908"/>
    <lineage>
        <taxon>Bacteria</taxon>
        <taxon>Pseudomonadati</taxon>
        <taxon>Balneolota</taxon>
        <taxon>Balneolia</taxon>
        <taxon>Balneolales</taxon>
        <taxon>Balneolaceae</taxon>
        <taxon>Fodinibius</taxon>
    </lineage>
</organism>
<sequence>MTSFAKPLNIKSKCLGSSISPPYEGGDQEVVGEKGNLATQKFEDPKPSLPTADPLLSSPYSSQGEGRLSIIVAELKSP</sequence>
<dbReference type="RefSeq" id="WP_205720198.1">
    <property type="nucleotide sequence ID" value="NZ_JAALLS010000017.1"/>
</dbReference>
<dbReference type="EMBL" id="JAALLS010000017">
    <property type="protein sequence ID" value="NGP89246.1"/>
    <property type="molecule type" value="Genomic_DNA"/>
</dbReference>
<evidence type="ECO:0000313" key="2">
    <source>
        <dbReference type="EMBL" id="NGP89246.1"/>
    </source>
</evidence>
<keyword evidence="3" id="KW-1185">Reference proteome</keyword>
<protein>
    <submittedName>
        <fullName evidence="2">Uncharacterized protein</fullName>
    </submittedName>
</protein>
<name>A0A6M1T176_9BACT</name>
<reference evidence="2 3" key="1">
    <citation type="submission" date="2020-02" db="EMBL/GenBank/DDBJ databases">
        <title>Aliifodinibius halophilus 2W32, complete genome.</title>
        <authorList>
            <person name="Li Y."/>
            <person name="Wu S."/>
        </authorList>
    </citation>
    <scope>NUCLEOTIDE SEQUENCE [LARGE SCALE GENOMIC DNA]</scope>
    <source>
        <strain evidence="2 3">2W32</strain>
    </source>
</reference>
<evidence type="ECO:0000256" key="1">
    <source>
        <dbReference type="SAM" id="MobiDB-lite"/>
    </source>
</evidence>
<gene>
    <name evidence="2" type="ORF">G3569_12875</name>
</gene>
<dbReference type="AlphaFoldDB" id="A0A6M1T176"/>
<comment type="caution">
    <text evidence="2">The sequence shown here is derived from an EMBL/GenBank/DDBJ whole genome shotgun (WGS) entry which is preliminary data.</text>
</comment>
<evidence type="ECO:0000313" key="3">
    <source>
        <dbReference type="Proteomes" id="UP000479132"/>
    </source>
</evidence>
<dbReference type="Proteomes" id="UP000479132">
    <property type="component" value="Unassembled WGS sequence"/>
</dbReference>
<feature type="region of interest" description="Disordered" evidence="1">
    <location>
        <begin position="15"/>
        <end position="63"/>
    </location>
</feature>